<feature type="region of interest" description="Disordered" evidence="1">
    <location>
        <begin position="30"/>
        <end position="92"/>
    </location>
</feature>
<feature type="compositionally biased region" description="Basic and acidic residues" evidence="1">
    <location>
        <begin position="53"/>
        <end position="72"/>
    </location>
</feature>
<feature type="transmembrane region" description="Helical" evidence="2">
    <location>
        <begin position="90"/>
        <end position="109"/>
    </location>
</feature>
<gene>
    <name evidence="4" type="ORF">E2C01_063197</name>
</gene>
<protein>
    <submittedName>
        <fullName evidence="4">Uncharacterized protein</fullName>
    </submittedName>
</protein>
<keyword evidence="2" id="KW-1133">Transmembrane helix</keyword>
<keyword evidence="3" id="KW-0732">Signal</keyword>
<keyword evidence="5" id="KW-1185">Reference proteome</keyword>
<evidence type="ECO:0000256" key="3">
    <source>
        <dbReference type="SAM" id="SignalP"/>
    </source>
</evidence>
<evidence type="ECO:0000256" key="1">
    <source>
        <dbReference type="SAM" id="MobiDB-lite"/>
    </source>
</evidence>
<evidence type="ECO:0000313" key="5">
    <source>
        <dbReference type="Proteomes" id="UP000324222"/>
    </source>
</evidence>
<evidence type="ECO:0000256" key="2">
    <source>
        <dbReference type="SAM" id="Phobius"/>
    </source>
</evidence>
<reference evidence="4 5" key="1">
    <citation type="submission" date="2019-05" db="EMBL/GenBank/DDBJ databases">
        <title>Another draft genome of Portunus trituberculatus and its Hox gene families provides insights of decapod evolution.</title>
        <authorList>
            <person name="Jeong J.-H."/>
            <person name="Song I."/>
            <person name="Kim S."/>
            <person name="Choi T."/>
            <person name="Kim D."/>
            <person name="Ryu S."/>
            <person name="Kim W."/>
        </authorList>
    </citation>
    <scope>NUCLEOTIDE SEQUENCE [LARGE SCALE GENOMIC DNA]</scope>
    <source>
        <tissue evidence="4">Muscle</tissue>
    </source>
</reference>
<accession>A0A5B7HK53</accession>
<keyword evidence="2" id="KW-0812">Transmembrane</keyword>
<name>A0A5B7HK53_PORTR</name>
<feature type="compositionally biased region" description="Pro residues" evidence="1">
    <location>
        <begin position="73"/>
        <end position="91"/>
    </location>
</feature>
<dbReference type="Proteomes" id="UP000324222">
    <property type="component" value="Unassembled WGS sequence"/>
</dbReference>
<organism evidence="4 5">
    <name type="scientific">Portunus trituberculatus</name>
    <name type="common">Swimming crab</name>
    <name type="synonym">Neptunus trituberculatus</name>
    <dbReference type="NCBI Taxonomy" id="210409"/>
    <lineage>
        <taxon>Eukaryota</taxon>
        <taxon>Metazoa</taxon>
        <taxon>Ecdysozoa</taxon>
        <taxon>Arthropoda</taxon>
        <taxon>Crustacea</taxon>
        <taxon>Multicrustacea</taxon>
        <taxon>Malacostraca</taxon>
        <taxon>Eumalacostraca</taxon>
        <taxon>Eucarida</taxon>
        <taxon>Decapoda</taxon>
        <taxon>Pleocyemata</taxon>
        <taxon>Brachyura</taxon>
        <taxon>Eubrachyura</taxon>
        <taxon>Portunoidea</taxon>
        <taxon>Portunidae</taxon>
        <taxon>Portuninae</taxon>
        <taxon>Portunus</taxon>
    </lineage>
</organism>
<dbReference type="EMBL" id="VSRR010028714">
    <property type="protein sequence ID" value="MPC68984.1"/>
    <property type="molecule type" value="Genomic_DNA"/>
</dbReference>
<proteinExistence type="predicted"/>
<feature type="chain" id="PRO_5023089867" evidence="3">
    <location>
        <begin position="31"/>
        <end position="119"/>
    </location>
</feature>
<keyword evidence="2" id="KW-0472">Membrane</keyword>
<sequence length="119" mass="12747">MIISLSGSEWPRGALLVVVVVVVVAGQSAGETRCPESPVADGTSHSPQQMGGREGRQGGKERERETGDESERPLPPPPPPSQPPPPPPPLFLPLLLSSKAHTLFFLLVLEARMRITGHF</sequence>
<comment type="caution">
    <text evidence="4">The sequence shown here is derived from an EMBL/GenBank/DDBJ whole genome shotgun (WGS) entry which is preliminary data.</text>
</comment>
<evidence type="ECO:0000313" key="4">
    <source>
        <dbReference type="EMBL" id="MPC68984.1"/>
    </source>
</evidence>
<feature type="signal peptide" evidence="3">
    <location>
        <begin position="1"/>
        <end position="30"/>
    </location>
</feature>
<dbReference type="AlphaFoldDB" id="A0A5B7HK53"/>